<evidence type="ECO:0000313" key="11">
    <source>
        <dbReference type="Proteomes" id="UP000000933"/>
    </source>
</evidence>
<keyword evidence="6" id="KW-0315">Glutamine amidotransferase</keyword>
<dbReference type="KEGG" id="srm:SRM_00271"/>
<dbReference type="HOGENOM" id="CLU_014658_3_3_10"/>
<dbReference type="EMBL" id="FP565814">
    <property type="protein sequence ID" value="CBH23192.1"/>
    <property type="molecule type" value="Genomic_DNA"/>
</dbReference>
<dbReference type="PANTHER" id="PTHR43284">
    <property type="entry name" value="ASPARAGINE SYNTHETASE (GLUTAMINE-HYDROLYZING)"/>
    <property type="match status" value="1"/>
</dbReference>
<reference evidence="11" key="2">
    <citation type="submission" date="2010-04" db="EMBL/GenBank/DDBJ databases">
        <title>Genome sequence of Salinibacter ruber M8.</title>
        <authorList>
            <consortium name="Genoscope"/>
        </authorList>
    </citation>
    <scope>NUCLEOTIDE SEQUENCE [LARGE SCALE GENOMIC DNA]</scope>
    <source>
        <strain evidence="11">M8</strain>
    </source>
</reference>
<dbReference type="InterPro" id="IPR017932">
    <property type="entry name" value="GATase_2_dom"/>
</dbReference>
<dbReference type="Pfam" id="PF13537">
    <property type="entry name" value="GATase_7"/>
    <property type="match status" value="1"/>
</dbReference>
<evidence type="ECO:0000256" key="8">
    <source>
        <dbReference type="PIRSR" id="PIRSR001589-2"/>
    </source>
</evidence>
<evidence type="ECO:0000256" key="5">
    <source>
        <dbReference type="ARBA" id="ARBA00022840"/>
    </source>
</evidence>
<dbReference type="PANTHER" id="PTHR43284:SF1">
    <property type="entry name" value="ASPARAGINE SYNTHETASE"/>
    <property type="match status" value="1"/>
</dbReference>
<accession>D5H587</accession>
<feature type="binding site" evidence="8">
    <location>
        <position position="99"/>
    </location>
    <ligand>
        <name>L-glutamine</name>
        <dbReference type="ChEBI" id="CHEBI:58359"/>
    </ligand>
</feature>
<gene>
    <name evidence="10" type="ordered locus">SRM_00271</name>
</gene>
<dbReference type="CDD" id="cd00712">
    <property type="entry name" value="AsnB"/>
    <property type="match status" value="1"/>
</dbReference>
<comment type="catalytic activity">
    <reaction evidence="7">
        <text>L-aspartate + L-glutamine + ATP + H2O = L-asparagine + L-glutamate + AMP + diphosphate + H(+)</text>
        <dbReference type="Rhea" id="RHEA:12228"/>
        <dbReference type="ChEBI" id="CHEBI:15377"/>
        <dbReference type="ChEBI" id="CHEBI:15378"/>
        <dbReference type="ChEBI" id="CHEBI:29985"/>
        <dbReference type="ChEBI" id="CHEBI:29991"/>
        <dbReference type="ChEBI" id="CHEBI:30616"/>
        <dbReference type="ChEBI" id="CHEBI:33019"/>
        <dbReference type="ChEBI" id="CHEBI:58048"/>
        <dbReference type="ChEBI" id="CHEBI:58359"/>
        <dbReference type="ChEBI" id="CHEBI:456215"/>
        <dbReference type="EC" id="6.3.5.4"/>
    </reaction>
</comment>
<dbReference type="InterPro" id="IPR051786">
    <property type="entry name" value="ASN_synthetase/amidase"/>
</dbReference>
<evidence type="ECO:0000256" key="4">
    <source>
        <dbReference type="ARBA" id="ARBA00022741"/>
    </source>
</evidence>
<reference evidence="10 11" key="1">
    <citation type="journal article" date="2010" name="ISME J.">
        <title>Fine-scale evolution: genomic, phenotypic and ecological differentiation in two coexisting Salinibacter ruber strains.</title>
        <authorList>
            <person name="Pena A."/>
            <person name="Teeling H."/>
            <person name="Huerta-Cepas J."/>
            <person name="Santos F."/>
            <person name="Yarza P."/>
            <person name="Brito-Echeverria J."/>
            <person name="Lucio M."/>
            <person name="Schmitt-Kopplin P."/>
            <person name="Meseguer I."/>
            <person name="Schenowitz C."/>
            <person name="Dossat C."/>
            <person name="Barbe V."/>
            <person name="Dopazo J."/>
            <person name="Rossello-Mora R."/>
            <person name="Schuler M."/>
            <person name="Glockner F.O."/>
            <person name="Amann R."/>
            <person name="Gabaldon T."/>
            <person name="Anton J."/>
        </authorList>
    </citation>
    <scope>NUCLEOTIDE SEQUENCE [LARGE SCALE GENOMIC DNA]</scope>
    <source>
        <strain evidence="10 11">M8</strain>
    </source>
</reference>
<keyword evidence="5 8" id="KW-0067">ATP-binding</keyword>
<dbReference type="CDD" id="cd01991">
    <property type="entry name" value="Asn_synthase_B_C"/>
    <property type="match status" value="1"/>
</dbReference>
<evidence type="ECO:0000256" key="2">
    <source>
        <dbReference type="ARBA" id="ARBA00005752"/>
    </source>
</evidence>
<sequence length="681" mass="77394">MSGIAGIYYLDGRPVEEEIGRMVDVMKHRGPDEQSTWTNGSAGLGHCMLHTTPESLHASLPRESAQSGCVITADARIDNRDVLIRDLQLSPSTGQVIPDSTLILRAYEEWGQDCVDHLLGAFSFAVWDPRRDSLFCAVDHLGVKQFHYTRTPPQCFAFGSEIKALLLLDKVRCTIDEEKLGEALAWISRAPDSTVFEDVERLPPAHALRVGNDGVRMWQYWEVEPSREARSLTEQECTRRFKELFTEAVRCRLRSAFPVGAELSGGLDSSFVTCMADTLLPEGDDPIRTFSLIYDKVPSCDEREYIEEVVKNKNTKPHYVCGDKIGPISSAQEMYEFVDDGRIGAGNSFLRWNVYAKAEKADVRVVLTGTDGDSTVSHGTERFAELAADEDWEVLHEIAQKYVKNLDRERGKYAIHGEDDDSVEGVIQKAGFPYLDYWATTGQWQTFLRSAHKISSLCDISLLEIYRRFWKKLLAPEFVVRARVRSAVKQERRKVPPVVDSDFAAAIGLPEKLSSYRDDIQETPSVRKNQIEKFRSGLIGTELQHYDTHASAHSIEARHPFMDIRLLQFCMGMPSKMSFQSGWTRAIMREAMEGIVPEKIRWRVAKTNMSDVFEHGLFDVDGDLAQSLLSDLDLMTKFSDKAHMREVLAKQERRHEFDFTLLASVLSKEIWIEKLHEKEYC</sequence>
<dbReference type="InterPro" id="IPR029055">
    <property type="entry name" value="Ntn_hydrolases_N"/>
</dbReference>
<dbReference type="GO" id="GO:0005524">
    <property type="term" value="F:ATP binding"/>
    <property type="evidence" value="ECO:0007669"/>
    <property type="project" value="UniProtKB-KW"/>
</dbReference>
<dbReference type="AlphaFoldDB" id="D5H587"/>
<dbReference type="GO" id="GO:0004066">
    <property type="term" value="F:asparagine synthase (glutamine-hydrolyzing) activity"/>
    <property type="evidence" value="ECO:0007669"/>
    <property type="project" value="UniProtKB-EC"/>
</dbReference>
<organism evidence="10 11">
    <name type="scientific">Salinibacter ruber (strain M8)</name>
    <dbReference type="NCBI Taxonomy" id="761659"/>
    <lineage>
        <taxon>Bacteria</taxon>
        <taxon>Pseudomonadati</taxon>
        <taxon>Rhodothermota</taxon>
        <taxon>Rhodothermia</taxon>
        <taxon>Rhodothermales</taxon>
        <taxon>Salinibacteraceae</taxon>
        <taxon>Salinibacter</taxon>
    </lineage>
</organism>
<dbReference type="SUPFAM" id="SSF56235">
    <property type="entry name" value="N-terminal nucleophile aminohydrolases (Ntn hydrolases)"/>
    <property type="match status" value="1"/>
</dbReference>
<evidence type="ECO:0000256" key="1">
    <source>
        <dbReference type="ARBA" id="ARBA00005187"/>
    </source>
</evidence>
<dbReference type="PATRIC" id="fig|761659.10.peg.311"/>
<dbReference type="Proteomes" id="UP000000933">
    <property type="component" value="Chromosome"/>
</dbReference>
<comment type="pathway">
    <text evidence="1">Amino-acid biosynthesis; L-asparagine biosynthesis; L-asparagine from L-aspartate (L-Gln route): step 1/1.</text>
</comment>
<name>D5H587_SALRM</name>
<dbReference type="GO" id="GO:0006529">
    <property type="term" value="P:asparagine biosynthetic process"/>
    <property type="evidence" value="ECO:0007669"/>
    <property type="project" value="InterPro"/>
</dbReference>
<dbReference type="PROSITE" id="PS51278">
    <property type="entry name" value="GATASE_TYPE_2"/>
    <property type="match status" value="1"/>
</dbReference>
<keyword evidence="4 8" id="KW-0547">Nucleotide-binding</keyword>
<dbReference type="PIRSF" id="PIRSF001589">
    <property type="entry name" value="Asn_synthetase_glu-h"/>
    <property type="match status" value="1"/>
</dbReference>
<dbReference type="Gene3D" id="3.60.20.10">
    <property type="entry name" value="Glutamine Phosphoribosylpyrophosphate, subunit 1, domain 1"/>
    <property type="match status" value="1"/>
</dbReference>
<dbReference type="SUPFAM" id="SSF52402">
    <property type="entry name" value="Adenine nucleotide alpha hydrolases-like"/>
    <property type="match status" value="1"/>
</dbReference>
<protein>
    <recommendedName>
        <fullName evidence="3">asparagine synthase (glutamine-hydrolyzing)</fullName>
        <ecNumber evidence="3">6.3.5.4</ecNumber>
    </recommendedName>
</protein>
<dbReference type="NCBIfam" id="TIGR01536">
    <property type="entry name" value="asn_synth_AEB"/>
    <property type="match status" value="1"/>
</dbReference>
<dbReference type="NCBIfam" id="NF033535">
    <property type="entry name" value="lass_lactam_cya"/>
    <property type="match status" value="1"/>
</dbReference>
<dbReference type="RefSeq" id="WP_013060760.1">
    <property type="nucleotide sequence ID" value="NC_014032.1"/>
</dbReference>
<dbReference type="EC" id="6.3.5.4" evidence="3"/>
<keyword evidence="10" id="KW-0436">Ligase</keyword>
<dbReference type="Pfam" id="PF00733">
    <property type="entry name" value="Asn_synthase"/>
    <property type="match status" value="1"/>
</dbReference>
<dbReference type="InterPro" id="IPR001962">
    <property type="entry name" value="Asn_synthase"/>
</dbReference>
<dbReference type="InterPro" id="IPR033738">
    <property type="entry name" value="AsnB_N"/>
</dbReference>
<evidence type="ECO:0000256" key="6">
    <source>
        <dbReference type="ARBA" id="ARBA00022962"/>
    </source>
</evidence>
<comment type="similarity">
    <text evidence="2">Belongs to the asparagine synthetase family.</text>
</comment>
<evidence type="ECO:0000313" key="10">
    <source>
        <dbReference type="EMBL" id="CBH23192.1"/>
    </source>
</evidence>
<proteinExistence type="inferred from homology"/>
<dbReference type="InterPro" id="IPR014729">
    <property type="entry name" value="Rossmann-like_a/b/a_fold"/>
</dbReference>
<evidence type="ECO:0000259" key="9">
    <source>
        <dbReference type="PROSITE" id="PS51278"/>
    </source>
</evidence>
<evidence type="ECO:0000256" key="7">
    <source>
        <dbReference type="ARBA" id="ARBA00048741"/>
    </source>
</evidence>
<dbReference type="InterPro" id="IPR006426">
    <property type="entry name" value="Asn_synth_AEB"/>
</dbReference>
<dbReference type="Gene3D" id="3.40.50.620">
    <property type="entry name" value="HUPs"/>
    <property type="match status" value="2"/>
</dbReference>
<feature type="domain" description="Glutamine amidotransferase type-2" evidence="9">
    <location>
        <begin position="2"/>
        <end position="213"/>
    </location>
</feature>
<evidence type="ECO:0000256" key="3">
    <source>
        <dbReference type="ARBA" id="ARBA00012737"/>
    </source>
</evidence>